<accession>A0A0E2AVI6</accession>
<dbReference type="EMBL" id="AGXN01000005">
    <property type="protein sequence ID" value="EIY99589.1"/>
    <property type="molecule type" value="Genomic_DNA"/>
</dbReference>
<evidence type="ECO:0000313" key="3">
    <source>
        <dbReference type="Proteomes" id="UP000003879"/>
    </source>
</evidence>
<keyword evidence="1" id="KW-1133">Transmembrane helix</keyword>
<evidence type="ECO:0008006" key="4">
    <source>
        <dbReference type="Google" id="ProtNLM"/>
    </source>
</evidence>
<keyword evidence="1" id="KW-0472">Membrane</keyword>
<evidence type="ECO:0000313" key="2">
    <source>
        <dbReference type="EMBL" id="EIY99589.1"/>
    </source>
</evidence>
<name>A0A0E2AVI6_BACFG</name>
<dbReference type="HOGENOM" id="CLU_2300161_0_0_10"/>
<feature type="transmembrane region" description="Helical" evidence="1">
    <location>
        <begin position="21"/>
        <end position="37"/>
    </location>
</feature>
<sequence length="108" mass="12429">MNLKTEKETLMGSKKTDLMRISYFVAIVILVCLIGNLKDLWLQSWTDLIIYLIVLFAAAECLFSTFARIRAVGEQKQPRWLTSISLLIYGIFFLGTLFFIGDFLINKL</sequence>
<feature type="transmembrane region" description="Helical" evidence="1">
    <location>
        <begin position="81"/>
        <end position="105"/>
    </location>
</feature>
<feature type="transmembrane region" description="Helical" evidence="1">
    <location>
        <begin position="49"/>
        <end position="69"/>
    </location>
</feature>
<dbReference type="AlphaFoldDB" id="A0A0E2AVI6"/>
<keyword evidence="1" id="KW-0812">Transmembrane</keyword>
<organism evidence="2 3">
    <name type="scientific">Bacteroides fragilis CL07T12C05</name>
    <dbReference type="NCBI Taxonomy" id="997883"/>
    <lineage>
        <taxon>Bacteria</taxon>
        <taxon>Pseudomonadati</taxon>
        <taxon>Bacteroidota</taxon>
        <taxon>Bacteroidia</taxon>
        <taxon>Bacteroidales</taxon>
        <taxon>Bacteroidaceae</taxon>
        <taxon>Bacteroides</taxon>
    </lineage>
</organism>
<evidence type="ECO:0000256" key="1">
    <source>
        <dbReference type="SAM" id="Phobius"/>
    </source>
</evidence>
<dbReference type="Proteomes" id="UP000003879">
    <property type="component" value="Unassembled WGS sequence"/>
</dbReference>
<dbReference type="PATRIC" id="fig|997883.3.peg.946"/>
<gene>
    <name evidence="2" type="ORF">HMPREF1056_00890</name>
</gene>
<comment type="caution">
    <text evidence="2">The sequence shown here is derived from an EMBL/GenBank/DDBJ whole genome shotgun (WGS) entry which is preliminary data.</text>
</comment>
<reference evidence="2 3" key="1">
    <citation type="submission" date="2012-02" db="EMBL/GenBank/DDBJ databases">
        <title>The Genome Sequence of Bacteroides fragilis CL07T12C05.</title>
        <authorList>
            <consortium name="The Broad Institute Genome Sequencing Platform"/>
            <person name="Earl A."/>
            <person name="Ward D."/>
            <person name="Feldgarden M."/>
            <person name="Gevers D."/>
            <person name="Zitomersky N.L."/>
            <person name="Coyne M.J."/>
            <person name="Comstock L.E."/>
            <person name="Young S.K."/>
            <person name="Zeng Q."/>
            <person name="Gargeya S."/>
            <person name="Fitzgerald M."/>
            <person name="Haas B."/>
            <person name="Abouelleil A."/>
            <person name="Alvarado L."/>
            <person name="Arachchi H.M."/>
            <person name="Berlin A."/>
            <person name="Chapman S.B."/>
            <person name="Gearin G."/>
            <person name="Goldberg J."/>
            <person name="Griggs A."/>
            <person name="Gujja S."/>
            <person name="Hansen M."/>
            <person name="Heiman D."/>
            <person name="Howarth C."/>
            <person name="Larimer J."/>
            <person name="Lui A."/>
            <person name="MacDonald P.J.P."/>
            <person name="McCowen C."/>
            <person name="Montmayeur A."/>
            <person name="Murphy C."/>
            <person name="Neiman D."/>
            <person name="Pearson M."/>
            <person name="Priest M."/>
            <person name="Roberts A."/>
            <person name="Saif S."/>
            <person name="Shea T."/>
            <person name="Sisk P."/>
            <person name="Stolte C."/>
            <person name="Sykes S."/>
            <person name="Wortman J."/>
            <person name="Nusbaum C."/>
            <person name="Birren B."/>
        </authorList>
    </citation>
    <scope>NUCLEOTIDE SEQUENCE [LARGE SCALE GENOMIC DNA]</scope>
    <source>
        <strain evidence="2 3">CL07T12C05</strain>
    </source>
</reference>
<proteinExistence type="predicted"/>
<protein>
    <recommendedName>
        <fullName evidence="4">Transmembrane protein</fullName>
    </recommendedName>
</protein>